<dbReference type="EMBL" id="FCOF02000005">
    <property type="protein sequence ID" value="SAK51457.1"/>
    <property type="molecule type" value="Genomic_DNA"/>
</dbReference>
<feature type="compositionally biased region" description="Gly residues" evidence="1">
    <location>
        <begin position="92"/>
        <end position="107"/>
    </location>
</feature>
<evidence type="ECO:0008006" key="4">
    <source>
        <dbReference type="Google" id="ProtNLM"/>
    </source>
</evidence>
<name>A0A158A2X7_9BURK</name>
<sequence>MSIHRHDRARRRWPMLANALFASVIAAFSTYGVAQITNGGGAERQEQRQSDSSSRNEPSGAPMHESQKPQSKDAAKGRAATGDKNQKSDGSTGFGNGLYGTGAGNNK</sequence>
<feature type="region of interest" description="Disordered" evidence="1">
    <location>
        <begin position="39"/>
        <end position="107"/>
    </location>
</feature>
<reference evidence="2" key="1">
    <citation type="submission" date="2016-01" db="EMBL/GenBank/DDBJ databases">
        <authorList>
            <person name="Peeters C."/>
        </authorList>
    </citation>
    <scope>NUCLEOTIDE SEQUENCE [LARGE SCALE GENOMIC DNA]</scope>
    <source>
        <strain evidence="2">LMG 29318</strain>
    </source>
</reference>
<accession>A0A158A2X7</accession>
<dbReference type="RefSeq" id="WP_061123601.1">
    <property type="nucleotide sequence ID" value="NZ_FCOF02000005.1"/>
</dbReference>
<dbReference type="Proteomes" id="UP000054870">
    <property type="component" value="Unassembled WGS sequence"/>
</dbReference>
<organism evidence="2 3">
    <name type="scientific">Caballeronia catudaia</name>
    <dbReference type="NCBI Taxonomy" id="1777136"/>
    <lineage>
        <taxon>Bacteria</taxon>
        <taxon>Pseudomonadati</taxon>
        <taxon>Pseudomonadota</taxon>
        <taxon>Betaproteobacteria</taxon>
        <taxon>Burkholderiales</taxon>
        <taxon>Burkholderiaceae</taxon>
        <taxon>Caballeronia</taxon>
    </lineage>
</organism>
<dbReference type="OrthoDB" id="9032491at2"/>
<proteinExistence type="predicted"/>
<protein>
    <recommendedName>
        <fullName evidence="4">Beta-xylosidase</fullName>
    </recommendedName>
</protein>
<keyword evidence="3" id="KW-1185">Reference proteome</keyword>
<dbReference type="AlphaFoldDB" id="A0A158A2X7"/>
<comment type="caution">
    <text evidence="2">The sequence shown here is derived from an EMBL/GenBank/DDBJ whole genome shotgun (WGS) entry which is preliminary data.</text>
</comment>
<evidence type="ECO:0000313" key="2">
    <source>
        <dbReference type="EMBL" id="SAK51457.1"/>
    </source>
</evidence>
<feature type="compositionally biased region" description="Basic and acidic residues" evidence="1">
    <location>
        <begin position="65"/>
        <end position="76"/>
    </location>
</feature>
<gene>
    <name evidence="2" type="ORF">AWB75_01574</name>
</gene>
<evidence type="ECO:0000313" key="3">
    <source>
        <dbReference type="Proteomes" id="UP000054870"/>
    </source>
</evidence>
<evidence type="ECO:0000256" key="1">
    <source>
        <dbReference type="SAM" id="MobiDB-lite"/>
    </source>
</evidence>